<evidence type="ECO:0000313" key="20">
    <source>
        <dbReference type="Proteomes" id="UP000240811"/>
    </source>
</evidence>
<dbReference type="SUPFAM" id="SSF56059">
    <property type="entry name" value="Glutathione synthetase ATP-binding domain-like"/>
    <property type="match status" value="1"/>
</dbReference>
<feature type="domain" description="ATP-grasp" evidence="18">
    <location>
        <begin position="108"/>
        <end position="305"/>
    </location>
</feature>
<evidence type="ECO:0000256" key="1">
    <source>
        <dbReference type="ARBA" id="ARBA00001936"/>
    </source>
</evidence>
<dbReference type="InterPro" id="IPR005905">
    <property type="entry name" value="D_ala_D_ala"/>
</dbReference>
<name>A0A2T4VWR6_9HYPH</name>
<dbReference type="GO" id="GO:0008716">
    <property type="term" value="F:D-alanine-D-alanine ligase activity"/>
    <property type="evidence" value="ECO:0007669"/>
    <property type="project" value="UniProtKB-UniRule"/>
</dbReference>
<organism evidence="19 20">
    <name type="scientific">Candidatus Liberibacter europaeus</name>
    <dbReference type="NCBI Taxonomy" id="744859"/>
    <lineage>
        <taxon>Bacteria</taxon>
        <taxon>Pseudomonadati</taxon>
        <taxon>Pseudomonadota</taxon>
        <taxon>Alphaproteobacteria</taxon>
        <taxon>Hyphomicrobiales</taxon>
        <taxon>Rhizobiaceae</taxon>
        <taxon>Liberibacter</taxon>
    </lineage>
</organism>
<dbReference type="EMBL" id="PSQJ01000006">
    <property type="protein sequence ID" value="PTL86212.1"/>
    <property type="molecule type" value="Genomic_DNA"/>
</dbReference>
<dbReference type="InterPro" id="IPR013815">
    <property type="entry name" value="ATP_grasp_subdomain_1"/>
</dbReference>
<dbReference type="GO" id="GO:0005737">
    <property type="term" value="C:cytoplasm"/>
    <property type="evidence" value="ECO:0007669"/>
    <property type="project" value="UniProtKB-SubCell"/>
</dbReference>
<sequence length="311" mass="33921">MRSKTVIRSKHIAVLMGGTSSERSVSLSSGQACSSVLENKGFKVSKVDFDRSSMDILSNLKPDVALNVLHGGFGEGGGIQGILECLEIPYTHSGILASALSMDKFRSKKIVGALGVPVCPSILVDRLSMDENHVMTPPYIIKPVNGGSSLGIVLVKEGESVPLDFLQSSDWCYGNQLLVEKYIDGVELTCGIIGDKPLDVIEIVAKNSNFYNYDAKYSLAKSEHILPANIPPDIYEEIQKLSSLAHKSIGCCGISRSDFIFDNVSQKIFWLEINTQPGMTPTSLFPEMASYAGYCFEDLLSWMLEDASCMR</sequence>
<reference evidence="20" key="1">
    <citation type="submission" date="2018-02" db="EMBL/GenBank/DDBJ databases">
        <title>Genome sequence of Candidatus Liberibacter europaeus.</title>
        <authorList>
            <person name="Frampton R.A."/>
            <person name="Thompson S.M."/>
            <person name="David C."/>
            <person name="Addison S.M."/>
            <person name="Smith G.R."/>
        </authorList>
    </citation>
    <scope>NUCLEOTIDE SEQUENCE [LARGE SCALE GENOMIC DNA]</scope>
</reference>
<keyword evidence="6 14" id="KW-0963">Cytoplasm</keyword>
<dbReference type="NCBIfam" id="TIGR01205">
    <property type="entry name" value="D_ala_D_alaTIGR"/>
    <property type="match status" value="1"/>
</dbReference>
<dbReference type="Gene3D" id="3.30.1490.20">
    <property type="entry name" value="ATP-grasp fold, A domain"/>
    <property type="match status" value="1"/>
</dbReference>
<evidence type="ECO:0000256" key="2">
    <source>
        <dbReference type="ARBA" id="ARBA00003921"/>
    </source>
</evidence>
<dbReference type="GO" id="GO:0009252">
    <property type="term" value="P:peptidoglycan biosynthetic process"/>
    <property type="evidence" value="ECO:0007669"/>
    <property type="project" value="UniProtKB-UniRule"/>
</dbReference>
<comment type="caution">
    <text evidence="19">The sequence shown here is derived from an EMBL/GenBank/DDBJ whole genome shotgun (WGS) entry which is preliminary data.</text>
</comment>
<dbReference type="PROSITE" id="PS50975">
    <property type="entry name" value="ATP_GRASP"/>
    <property type="match status" value="1"/>
</dbReference>
<protein>
    <recommendedName>
        <fullName evidence="5 14">D-alanine--D-alanine ligase</fullName>
        <ecNumber evidence="5 14">6.3.2.4</ecNumber>
    </recommendedName>
    <alternativeName>
        <fullName evidence="14">D-Ala-D-Ala ligase</fullName>
    </alternativeName>
    <alternativeName>
        <fullName evidence="14">D-alanylalanine synthetase</fullName>
    </alternativeName>
</protein>
<evidence type="ECO:0000256" key="11">
    <source>
        <dbReference type="ARBA" id="ARBA00022984"/>
    </source>
</evidence>
<feature type="active site" evidence="15">
    <location>
        <position position="148"/>
    </location>
</feature>
<evidence type="ECO:0000256" key="14">
    <source>
        <dbReference type="HAMAP-Rule" id="MF_00047"/>
    </source>
</evidence>
<dbReference type="InterPro" id="IPR011095">
    <property type="entry name" value="Dala_Dala_lig_C"/>
</dbReference>
<dbReference type="HAMAP" id="MF_00047">
    <property type="entry name" value="Dala_Dala_lig"/>
    <property type="match status" value="1"/>
</dbReference>
<keyword evidence="9 17" id="KW-0067">ATP-binding</keyword>
<comment type="pathway">
    <text evidence="14">Cell wall biogenesis; peptidoglycan biosynthesis.</text>
</comment>
<feature type="active site" evidence="15">
    <location>
        <position position="22"/>
    </location>
</feature>
<keyword evidence="16" id="KW-0464">Manganese</keyword>
<keyword evidence="11 14" id="KW-0573">Peptidoglycan synthesis</keyword>
<comment type="similarity">
    <text evidence="4 14">Belongs to the D-alanine--D-alanine ligase family.</text>
</comment>
<evidence type="ECO:0000313" key="19">
    <source>
        <dbReference type="EMBL" id="PTL86212.1"/>
    </source>
</evidence>
<evidence type="ECO:0000256" key="9">
    <source>
        <dbReference type="ARBA" id="ARBA00022840"/>
    </source>
</evidence>
<keyword evidence="16" id="KW-0460">Magnesium</keyword>
<comment type="cofactor">
    <cofactor evidence="1">
        <name>Mn(2+)</name>
        <dbReference type="ChEBI" id="CHEBI:29035"/>
    </cofactor>
</comment>
<dbReference type="GO" id="GO:0046872">
    <property type="term" value="F:metal ion binding"/>
    <property type="evidence" value="ECO:0007669"/>
    <property type="project" value="UniProtKB-KW"/>
</dbReference>
<evidence type="ECO:0000256" key="10">
    <source>
        <dbReference type="ARBA" id="ARBA00022960"/>
    </source>
</evidence>
<comment type="function">
    <text evidence="2 14">Cell wall formation.</text>
</comment>
<feature type="binding site" evidence="16">
    <location>
        <position position="272"/>
    </location>
    <ligand>
        <name>Mg(2+)</name>
        <dbReference type="ChEBI" id="CHEBI:18420"/>
        <label>2</label>
    </ligand>
</feature>
<feature type="binding site" evidence="16">
    <location>
        <position position="274"/>
    </location>
    <ligand>
        <name>Mg(2+)</name>
        <dbReference type="ChEBI" id="CHEBI:18420"/>
        <label>2</label>
    </ligand>
</feature>
<dbReference type="Gene3D" id="3.30.470.20">
    <property type="entry name" value="ATP-grasp fold, B domain"/>
    <property type="match status" value="1"/>
</dbReference>
<dbReference type="PANTHER" id="PTHR23132:SF23">
    <property type="entry name" value="D-ALANINE--D-ALANINE LIGASE B"/>
    <property type="match status" value="1"/>
</dbReference>
<evidence type="ECO:0000256" key="12">
    <source>
        <dbReference type="ARBA" id="ARBA00023316"/>
    </source>
</evidence>
<dbReference type="AlphaFoldDB" id="A0A2T4VWR6"/>
<evidence type="ECO:0000256" key="8">
    <source>
        <dbReference type="ARBA" id="ARBA00022741"/>
    </source>
</evidence>
<comment type="subcellular location">
    <subcellularLocation>
        <location evidence="3 14">Cytoplasm</location>
    </subcellularLocation>
</comment>
<dbReference type="UniPathway" id="UPA00219"/>
<comment type="cofactor">
    <cofactor evidence="16">
        <name>Mg(2+)</name>
        <dbReference type="ChEBI" id="CHEBI:18420"/>
    </cofactor>
    <cofactor evidence="16">
        <name>Mn(2+)</name>
        <dbReference type="ChEBI" id="CHEBI:29035"/>
    </cofactor>
    <text evidence="16">Binds 2 magnesium or manganese ions per subunit.</text>
</comment>
<proteinExistence type="inferred from homology"/>
<evidence type="ECO:0000256" key="5">
    <source>
        <dbReference type="ARBA" id="ARBA00012216"/>
    </source>
</evidence>
<evidence type="ECO:0000256" key="15">
    <source>
        <dbReference type="PIRSR" id="PIRSR039102-1"/>
    </source>
</evidence>
<evidence type="ECO:0000256" key="6">
    <source>
        <dbReference type="ARBA" id="ARBA00022490"/>
    </source>
</evidence>
<feature type="binding site" evidence="16">
    <location>
        <position position="272"/>
    </location>
    <ligand>
        <name>Mg(2+)</name>
        <dbReference type="ChEBI" id="CHEBI:18420"/>
        <label>1</label>
    </ligand>
</feature>
<accession>A0A2T4VWR6</accession>
<keyword evidence="8 17" id="KW-0547">Nucleotide-binding</keyword>
<dbReference type="EC" id="6.3.2.4" evidence="5 14"/>
<dbReference type="PANTHER" id="PTHR23132">
    <property type="entry name" value="D-ALANINE--D-ALANINE LIGASE"/>
    <property type="match status" value="1"/>
</dbReference>
<gene>
    <name evidence="14" type="primary">ddl</name>
    <name evidence="19" type="ORF">C4617_04910</name>
</gene>
<evidence type="ECO:0000256" key="16">
    <source>
        <dbReference type="PIRSR" id="PIRSR039102-3"/>
    </source>
</evidence>
<keyword evidence="10 14" id="KW-0133">Cell shape</keyword>
<dbReference type="Proteomes" id="UP000240811">
    <property type="component" value="Unassembled WGS sequence"/>
</dbReference>
<dbReference type="GO" id="GO:0071555">
    <property type="term" value="P:cell wall organization"/>
    <property type="evidence" value="ECO:0007669"/>
    <property type="project" value="UniProtKB-KW"/>
</dbReference>
<evidence type="ECO:0000259" key="18">
    <source>
        <dbReference type="PROSITE" id="PS50975"/>
    </source>
</evidence>
<dbReference type="PROSITE" id="PS00844">
    <property type="entry name" value="DALA_DALA_LIGASE_2"/>
    <property type="match status" value="1"/>
</dbReference>
<comment type="catalytic activity">
    <reaction evidence="13 14">
        <text>2 D-alanine + ATP = D-alanyl-D-alanine + ADP + phosphate + H(+)</text>
        <dbReference type="Rhea" id="RHEA:11224"/>
        <dbReference type="ChEBI" id="CHEBI:15378"/>
        <dbReference type="ChEBI" id="CHEBI:30616"/>
        <dbReference type="ChEBI" id="CHEBI:43474"/>
        <dbReference type="ChEBI" id="CHEBI:57416"/>
        <dbReference type="ChEBI" id="CHEBI:57822"/>
        <dbReference type="ChEBI" id="CHEBI:456216"/>
        <dbReference type="EC" id="6.3.2.4"/>
    </reaction>
</comment>
<evidence type="ECO:0000256" key="17">
    <source>
        <dbReference type="PROSITE-ProRule" id="PRU00409"/>
    </source>
</evidence>
<keyword evidence="16" id="KW-0479">Metal-binding</keyword>
<evidence type="ECO:0000256" key="13">
    <source>
        <dbReference type="ARBA" id="ARBA00047614"/>
    </source>
</evidence>
<evidence type="ECO:0000256" key="4">
    <source>
        <dbReference type="ARBA" id="ARBA00010871"/>
    </source>
</evidence>
<dbReference type="InterPro" id="IPR000291">
    <property type="entry name" value="D-Ala_lig_Van_CS"/>
</dbReference>
<feature type="active site" evidence="15">
    <location>
        <position position="283"/>
    </location>
</feature>
<dbReference type="InterPro" id="IPR011761">
    <property type="entry name" value="ATP-grasp"/>
</dbReference>
<dbReference type="Gene3D" id="3.40.50.20">
    <property type="match status" value="1"/>
</dbReference>
<dbReference type="NCBIfam" id="NF002378">
    <property type="entry name" value="PRK01372.1"/>
    <property type="match status" value="1"/>
</dbReference>
<dbReference type="GO" id="GO:0005524">
    <property type="term" value="F:ATP binding"/>
    <property type="evidence" value="ECO:0007669"/>
    <property type="project" value="UniProtKB-UniRule"/>
</dbReference>
<keyword evidence="7 14" id="KW-0436">Ligase</keyword>
<keyword evidence="12 14" id="KW-0961">Cell wall biogenesis/degradation</keyword>
<evidence type="ECO:0000256" key="3">
    <source>
        <dbReference type="ARBA" id="ARBA00004496"/>
    </source>
</evidence>
<dbReference type="Pfam" id="PF07478">
    <property type="entry name" value="Dala_Dala_lig_C"/>
    <property type="match status" value="1"/>
</dbReference>
<dbReference type="InterPro" id="IPR016185">
    <property type="entry name" value="PreATP-grasp_dom_sf"/>
</dbReference>
<dbReference type="PIRSF" id="PIRSF039102">
    <property type="entry name" value="Ddl/VanB"/>
    <property type="match status" value="1"/>
</dbReference>
<feature type="binding site" evidence="16">
    <location>
        <position position="258"/>
    </location>
    <ligand>
        <name>Mg(2+)</name>
        <dbReference type="ChEBI" id="CHEBI:18420"/>
        <label>1</label>
    </ligand>
</feature>
<dbReference type="SUPFAM" id="SSF52440">
    <property type="entry name" value="PreATP-grasp domain"/>
    <property type="match status" value="1"/>
</dbReference>
<evidence type="ECO:0000256" key="7">
    <source>
        <dbReference type="ARBA" id="ARBA00022598"/>
    </source>
</evidence>
<dbReference type="GO" id="GO:0008360">
    <property type="term" value="P:regulation of cell shape"/>
    <property type="evidence" value="ECO:0007669"/>
    <property type="project" value="UniProtKB-KW"/>
</dbReference>